<reference evidence="6 7" key="1">
    <citation type="journal article" date="2014" name="Nat. Genet.">
        <title>Genome and transcriptome of the porcine whipworm Trichuris suis.</title>
        <authorList>
            <person name="Jex A.R."/>
            <person name="Nejsum P."/>
            <person name="Schwarz E.M."/>
            <person name="Hu L."/>
            <person name="Young N.D."/>
            <person name="Hall R.S."/>
            <person name="Korhonen P.K."/>
            <person name="Liao S."/>
            <person name="Thamsborg S."/>
            <person name="Xia J."/>
            <person name="Xu P."/>
            <person name="Wang S."/>
            <person name="Scheerlinck J.P."/>
            <person name="Hofmann A."/>
            <person name="Sternberg P.W."/>
            <person name="Wang J."/>
            <person name="Gasser R.B."/>
        </authorList>
    </citation>
    <scope>NUCLEOTIDE SEQUENCE [LARGE SCALE GENOMIC DNA]</scope>
    <source>
        <strain evidence="6">DCEP-RM93F</strain>
        <strain evidence="5">DCEP-RM93M</strain>
    </source>
</reference>
<comment type="subcellular location">
    <subcellularLocation>
        <location evidence="1">Cytoplasm</location>
        <location evidence="1">P-body</location>
    </subcellularLocation>
</comment>
<dbReference type="EMBL" id="KL367484">
    <property type="protein sequence ID" value="KFD70979.1"/>
    <property type="molecule type" value="Genomic_DNA"/>
</dbReference>
<dbReference type="GO" id="GO:0030014">
    <property type="term" value="C:CCR4-NOT complex"/>
    <property type="evidence" value="ECO:0007669"/>
    <property type="project" value="InterPro"/>
</dbReference>
<organism evidence="6">
    <name type="scientific">Trichuris suis</name>
    <name type="common">pig whipworm</name>
    <dbReference type="NCBI Taxonomy" id="68888"/>
    <lineage>
        <taxon>Eukaryota</taxon>
        <taxon>Metazoa</taxon>
        <taxon>Ecdysozoa</taxon>
        <taxon>Nematoda</taxon>
        <taxon>Enoplea</taxon>
        <taxon>Dorylaimia</taxon>
        <taxon>Trichinellida</taxon>
        <taxon>Trichuridae</taxon>
        <taxon>Trichuris</taxon>
    </lineage>
</organism>
<feature type="transmembrane region" description="Helical" evidence="4">
    <location>
        <begin position="147"/>
        <end position="165"/>
    </location>
</feature>
<keyword evidence="4" id="KW-0472">Membrane</keyword>
<keyword evidence="7" id="KW-1185">Reference proteome</keyword>
<gene>
    <name evidence="5" type="ORF">M513_02555</name>
    <name evidence="6" type="ORF">M514_02555</name>
</gene>
<evidence type="ECO:0000256" key="2">
    <source>
        <dbReference type="ARBA" id="ARBA00014171"/>
    </source>
</evidence>
<dbReference type="AlphaFoldDB" id="A0A085NND3"/>
<dbReference type="GO" id="GO:0006402">
    <property type="term" value="P:mRNA catabolic process"/>
    <property type="evidence" value="ECO:0007669"/>
    <property type="project" value="InterPro"/>
</dbReference>
<dbReference type="Gene3D" id="1.25.10.10">
    <property type="entry name" value="Leucine-rich Repeat Variant"/>
    <property type="match status" value="1"/>
</dbReference>
<evidence type="ECO:0000256" key="1">
    <source>
        <dbReference type="ARBA" id="ARBA00004201"/>
    </source>
</evidence>
<evidence type="ECO:0000313" key="6">
    <source>
        <dbReference type="EMBL" id="KFD70979.1"/>
    </source>
</evidence>
<accession>A0A085NND3</accession>
<name>A0A085NND3_9BILA</name>
<dbReference type="InterPro" id="IPR007216">
    <property type="entry name" value="CNOT9"/>
</dbReference>
<dbReference type="EMBL" id="KL363193">
    <property type="protein sequence ID" value="KFD56451.1"/>
    <property type="molecule type" value="Genomic_DNA"/>
</dbReference>
<keyword evidence="4" id="KW-1133">Transmembrane helix</keyword>
<dbReference type="InterPro" id="IPR011989">
    <property type="entry name" value="ARM-like"/>
</dbReference>
<dbReference type="Proteomes" id="UP000030758">
    <property type="component" value="Unassembled WGS sequence"/>
</dbReference>
<dbReference type="PANTHER" id="PTHR12262">
    <property type="entry name" value="CCR4-NOT TRANSCRIPTION COMPLEX SUBUNIT 9"/>
    <property type="match status" value="1"/>
</dbReference>
<proteinExistence type="predicted"/>
<evidence type="ECO:0000256" key="4">
    <source>
        <dbReference type="SAM" id="Phobius"/>
    </source>
</evidence>
<evidence type="ECO:0000313" key="5">
    <source>
        <dbReference type="EMBL" id="KFD56451.1"/>
    </source>
</evidence>
<evidence type="ECO:0000313" key="7">
    <source>
        <dbReference type="Proteomes" id="UP000030764"/>
    </source>
</evidence>
<evidence type="ECO:0000256" key="3">
    <source>
        <dbReference type="ARBA" id="ARBA00030283"/>
    </source>
</evidence>
<dbReference type="GO" id="GO:0000932">
    <property type="term" value="C:P-body"/>
    <property type="evidence" value="ECO:0007669"/>
    <property type="project" value="UniProtKB-SubCell"/>
</dbReference>
<protein>
    <recommendedName>
        <fullName evidence="2">CCR4-NOT transcription complex subunit 9</fullName>
    </recommendedName>
    <alternativeName>
        <fullName evidence="3">Cell differentiation protein RQCD1 homolog</fullName>
    </alternativeName>
</protein>
<keyword evidence="4" id="KW-0812">Transmembrane</keyword>
<sequence>MESTCDSILMQNSLMNLINALQDRSQMNLALKLLCQRQGPEVGVLLWSSPVAIPVLLRELQCAHVESGLLRMNSSQSRKVSRIISLLQCICCNQDLTTQFLEQNIPSHVFPFITTNGHNVYLENSCKACLIFFISLLRRRPQEVVRFLLRTVFLYLCAHVLYIGGLRLKERVVIILLFFLADERGYELICRNTSLLILIIKGLNSAIALLHNGHSPNFLCNIILCYTRLAQNERARAFLRHQLPDTIKHTDLRCHLTREENLLTSMELLVTQVYCEPIYVQVYGDHSDDVTQSENRN</sequence>
<dbReference type="Pfam" id="PF04078">
    <property type="entry name" value="Rcd1"/>
    <property type="match status" value="1"/>
</dbReference>
<dbReference type="Proteomes" id="UP000030764">
    <property type="component" value="Unassembled WGS sequence"/>
</dbReference>